<sequence length="94" mass="10543">LTLGALLSKWLAWFSRIETYSSLGISRFQPTAVSDPVAGCVLRPYSLGCGQSPLLDLWPLWLARRLPLLPFNLPLLCGRGISRHMFPFTDLDEI</sequence>
<name>A0A5K3G047_MESCO</name>
<accession>A0A5K3G047</accession>
<dbReference type="WBParaSite" id="MCU_013407-RA">
    <property type="protein sequence ID" value="MCU_013407-RA"/>
    <property type="gene ID" value="MCU_013407"/>
</dbReference>
<proteinExistence type="predicted"/>
<reference evidence="1" key="1">
    <citation type="submission" date="2019-11" db="UniProtKB">
        <authorList>
            <consortium name="WormBaseParasite"/>
        </authorList>
    </citation>
    <scope>IDENTIFICATION</scope>
</reference>
<evidence type="ECO:0000313" key="1">
    <source>
        <dbReference type="WBParaSite" id="MCU_013407-RA"/>
    </source>
</evidence>
<organism evidence="1">
    <name type="scientific">Mesocestoides corti</name>
    <name type="common">Flatworm</name>
    <dbReference type="NCBI Taxonomy" id="53468"/>
    <lineage>
        <taxon>Eukaryota</taxon>
        <taxon>Metazoa</taxon>
        <taxon>Spiralia</taxon>
        <taxon>Lophotrochozoa</taxon>
        <taxon>Platyhelminthes</taxon>
        <taxon>Cestoda</taxon>
        <taxon>Eucestoda</taxon>
        <taxon>Cyclophyllidea</taxon>
        <taxon>Mesocestoididae</taxon>
        <taxon>Mesocestoides</taxon>
    </lineage>
</organism>
<protein>
    <submittedName>
        <fullName evidence="1">Polymerase</fullName>
    </submittedName>
</protein>
<dbReference type="AlphaFoldDB" id="A0A5K3G047"/>